<keyword evidence="3" id="KW-1185">Reference proteome</keyword>
<evidence type="ECO:0000313" key="3">
    <source>
        <dbReference type="Proteomes" id="UP000499080"/>
    </source>
</evidence>
<accession>A0A4Y2TGX5</accession>
<name>A0A4Y2TGX5_ARAVE</name>
<comment type="caution">
    <text evidence="2">The sequence shown here is derived from an EMBL/GenBank/DDBJ whole genome shotgun (WGS) entry which is preliminary data.</text>
</comment>
<sequence>MADTSGGLDNHNRTPLEVWITMVAKPSEAPITMRESLECLDKFKVCTSEVWITIPHSGVSSDNYGRDPPWIAGQMPFRSVVVRKLGVREPAQESSSSSDRGSKLRDPSKNSPRFVSRQDVNLT</sequence>
<gene>
    <name evidence="2" type="ORF">AVEN_274896_1</name>
</gene>
<proteinExistence type="predicted"/>
<feature type="compositionally biased region" description="Polar residues" evidence="1">
    <location>
        <begin position="109"/>
        <end position="123"/>
    </location>
</feature>
<feature type="region of interest" description="Disordered" evidence="1">
    <location>
        <begin position="87"/>
        <end position="123"/>
    </location>
</feature>
<evidence type="ECO:0000256" key="1">
    <source>
        <dbReference type="SAM" id="MobiDB-lite"/>
    </source>
</evidence>
<evidence type="ECO:0000313" key="2">
    <source>
        <dbReference type="EMBL" id="GBN98686.1"/>
    </source>
</evidence>
<organism evidence="2 3">
    <name type="scientific">Araneus ventricosus</name>
    <name type="common">Orbweaver spider</name>
    <name type="synonym">Epeira ventricosa</name>
    <dbReference type="NCBI Taxonomy" id="182803"/>
    <lineage>
        <taxon>Eukaryota</taxon>
        <taxon>Metazoa</taxon>
        <taxon>Ecdysozoa</taxon>
        <taxon>Arthropoda</taxon>
        <taxon>Chelicerata</taxon>
        <taxon>Arachnida</taxon>
        <taxon>Araneae</taxon>
        <taxon>Araneomorphae</taxon>
        <taxon>Entelegynae</taxon>
        <taxon>Araneoidea</taxon>
        <taxon>Araneidae</taxon>
        <taxon>Araneus</taxon>
    </lineage>
</organism>
<reference evidence="2 3" key="1">
    <citation type="journal article" date="2019" name="Sci. Rep.">
        <title>Orb-weaving spider Araneus ventricosus genome elucidates the spidroin gene catalogue.</title>
        <authorList>
            <person name="Kono N."/>
            <person name="Nakamura H."/>
            <person name="Ohtoshi R."/>
            <person name="Moran D.A.P."/>
            <person name="Shinohara A."/>
            <person name="Yoshida Y."/>
            <person name="Fujiwara M."/>
            <person name="Mori M."/>
            <person name="Tomita M."/>
            <person name="Arakawa K."/>
        </authorList>
    </citation>
    <scope>NUCLEOTIDE SEQUENCE [LARGE SCALE GENOMIC DNA]</scope>
</reference>
<dbReference type="EMBL" id="BGPR01027862">
    <property type="protein sequence ID" value="GBN98686.1"/>
    <property type="molecule type" value="Genomic_DNA"/>
</dbReference>
<protein>
    <submittedName>
        <fullName evidence="2">Uncharacterized protein</fullName>
    </submittedName>
</protein>
<dbReference type="Proteomes" id="UP000499080">
    <property type="component" value="Unassembled WGS sequence"/>
</dbReference>
<dbReference type="AlphaFoldDB" id="A0A4Y2TGX5"/>